<dbReference type="InterPro" id="IPR003723">
    <property type="entry name" value="Precorrin-6x_reduct"/>
</dbReference>
<accession>B4VKJ8</accession>
<sequence length="299" mass="33024">MPASQRRLWLIGGTSESVQLAEAIASLNLLCLVTVTTAAAKSLYPQTPSLQIQVGRLNGKQIEQLCQQQQITAILDASHPYAVEISRIAIATAQRYQIPYLRFERPLVKGNEGDGDRCRDAPWRVSTVKAGFEQRLSSTAKPNSLNPPLQTQNEPSVITLDSFETLVTGDYLNQQRVLLTVGYKVLSLFQDWQARSTLFARILPAVTSLEAAIAAGFSRDRIIALRPPVPFELEMALWRHWDISRVVTKASGVAGGEATKRQVAAQLGIPLIVIDRPVVTYPQQTSDVAVALEFCQRYL</sequence>
<dbReference type="eggNOG" id="COG2099">
    <property type="taxonomic scope" value="Bacteria"/>
</dbReference>
<dbReference type="HOGENOM" id="CLU_068627_0_1_3"/>
<organism evidence="4 5">
    <name type="scientific">Coleofasciculus chthonoplastes PCC 7420</name>
    <dbReference type="NCBI Taxonomy" id="118168"/>
    <lineage>
        <taxon>Bacteria</taxon>
        <taxon>Bacillati</taxon>
        <taxon>Cyanobacteriota</taxon>
        <taxon>Cyanophyceae</taxon>
        <taxon>Coleofasciculales</taxon>
        <taxon>Coleofasciculaceae</taxon>
        <taxon>Coleofasciculus</taxon>
    </lineage>
</organism>
<dbReference type="AlphaFoldDB" id="B4VKJ8"/>
<dbReference type="OrthoDB" id="9780707at2"/>
<dbReference type="GO" id="GO:0009236">
    <property type="term" value="P:cobalamin biosynthetic process"/>
    <property type="evidence" value="ECO:0007669"/>
    <property type="project" value="UniProtKB-UniPathway"/>
</dbReference>
<proteinExistence type="predicted"/>
<dbReference type="GO" id="GO:0016994">
    <property type="term" value="F:precorrin-6A reductase activity"/>
    <property type="evidence" value="ECO:0007669"/>
    <property type="project" value="UniProtKB-EC"/>
</dbReference>
<dbReference type="PROSITE" id="PS51014">
    <property type="entry name" value="COBK_CBIJ"/>
    <property type="match status" value="1"/>
</dbReference>
<keyword evidence="2" id="KW-0169">Cobalamin biosynthesis</keyword>
<keyword evidence="3 4" id="KW-0560">Oxidoreductase</keyword>
<protein>
    <submittedName>
        <fullName evidence="4">Precorrin-6x reductase</fullName>
        <ecNumber evidence="4">1.3.1.54</ecNumber>
    </submittedName>
</protein>
<dbReference type="Proteomes" id="UP000003835">
    <property type="component" value="Unassembled WGS sequence"/>
</dbReference>
<dbReference type="RefSeq" id="WP_006099118.1">
    <property type="nucleotide sequence ID" value="NZ_DS989843.1"/>
</dbReference>
<evidence type="ECO:0000313" key="5">
    <source>
        <dbReference type="Proteomes" id="UP000003835"/>
    </source>
</evidence>
<evidence type="ECO:0000256" key="2">
    <source>
        <dbReference type="ARBA" id="ARBA00022573"/>
    </source>
</evidence>
<dbReference type="PANTHER" id="PTHR36925:SF1">
    <property type="entry name" value="COBALT-PRECORRIN-6A REDUCTASE"/>
    <property type="match status" value="1"/>
</dbReference>
<gene>
    <name evidence="4" type="ORF">MC7420_3181</name>
</gene>
<dbReference type="EC" id="1.3.1.54" evidence="4"/>
<dbReference type="EMBL" id="DS989843">
    <property type="protein sequence ID" value="EDX77857.1"/>
    <property type="molecule type" value="Genomic_DNA"/>
</dbReference>
<reference evidence="4 5" key="1">
    <citation type="submission" date="2008-07" db="EMBL/GenBank/DDBJ databases">
        <authorList>
            <person name="Tandeau de Marsac N."/>
            <person name="Ferriera S."/>
            <person name="Johnson J."/>
            <person name="Kravitz S."/>
            <person name="Beeson K."/>
            <person name="Sutton G."/>
            <person name="Rogers Y.-H."/>
            <person name="Friedman R."/>
            <person name="Frazier M."/>
            <person name="Venter J.C."/>
        </authorList>
    </citation>
    <scope>NUCLEOTIDE SEQUENCE [LARGE SCALE GENOMIC DNA]</scope>
    <source>
        <strain evidence="4 5">PCC 7420</strain>
    </source>
</reference>
<keyword evidence="5" id="KW-1185">Reference proteome</keyword>
<dbReference type="Pfam" id="PF02571">
    <property type="entry name" value="CbiJ"/>
    <property type="match status" value="2"/>
</dbReference>
<dbReference type="STRING" id="118168.MC7420_3181"/>
<comment type="pathway">
    <text evidence="1">Cofactor biosynthesis; adenosylcobalamin biosynthesis.</text>
</comment>
<evidence type="ECO:0000313" key="4">
    <source>
        <dbReference type="EMBL" id="EDX77857.1"/>
    </source>
</evidence>
<evidence type="ECO:0000256" key="3">
    <source>
        <dbReference type="ARBA" id="ARBA00023002"/>
    </source>
</evidence>
<evidence type="ECO:0000256" key="1">
    <source>
        <dbReference type="ARBA" id="ARBA00004953"/>
    </source>
</evidence>
<dbReference type="UniPathway" id="UPA00148"/>
<dbReference type="PANTHER" id="PTHR36925">
    <property type="entry name" value="COBALT-PRECORRIN-6A REDUCTASE"/>
    <property type="match status" value="1"/>
</dbReference>
<name>B4VKJ8_9CYAN</name>